<proteinExistence type="predicted"/>
<dbReference type="Proteomes" id="UP000827872">
    <property type="component" value="Linkage Group LG04"/>
</dbReference>
<gene>
    <name evidence="1" type="ORF">K3G42_031460</name>
</gene>
<evidence type="ECO:0000313" key="2">
    <source>
        <dbReference type="Proteomes" id="UP000827872"/>
    </source>
</evidence>
<comment type="caution">
    <text evidence="1">The sequence shown here is derived from an EMBL/GenBank/DDBJ whole genome shotgun (WGS) entry which is preliminary data.</text>
</comment>
<keyword evidence="2" id="KW-1185">Reference proteome</keyword>
<evidence type="ECO:0000313" key="1">
    <source>
        <dbReference type="EMBL" id="KAH8005910.1"/>
    </source>
</evidence>
<accession>A0ACB8FK50</accession>
<protein>
    <submittedName>
        <fullName evidence="1">Uncharacterized protein</fullName>
    </submittedName>
</protein>
<name>A0ACB8FK50_9SAUR</name>
<organism evidence="1 2">
    <name type="scientific">Sphaerodactylus townsendi</name>
    <dbReference type="NCBI Taxonomy" id="933632"/>
    <lineage>
        <taxon>Eukaryota</taxon>
        <taxon>Metazoa</taxon>
        <taxon>Chordata</taxon>
        <taxon>Craniata</taxon>
        <taxon>Vertebrata</taxon>
        <taxon>Euteleostomi</taxon>
        <taxon>Lepidosauria</taxon>
        <taxon>Squamata</taxon>
        <taxon>Bifurcata</taxon>
        <taxon>Gekkota</taxon>
        <taxon>Sphaerodactylidae</taxon>
        <taxon>Sphaerodactylus</taxon>
    </lineage>
</organism>
<reference evidence="1" key="1">
    <citation type="submission" date="2021-08" db="EMBL/GenBank/DDBJ databases">
        <title>The first chromosome-level gecko genome reveals the dynamic sex chromosomes of Neotropical dwarf geckos (Sphaerodactylidae: Sphaerodactylus).</title>
        <authorList>
            <person name="Pinto B.J."/>
            <person name="Keating S.E."/>
            <person name="Gamble T."/>
        </authorList>
    </citation>
    <scope>NUCLEOTIDE SEQUENCE</scope>
    <source>
        <strain evidence="1">TG3544</strain>
    </source>
</reference>
<sequence length="101" mass="11335">MSHNLCTKMLFPRKALRVRPAVLLPCIAAKIRVYSLKPPLWSRRESDGGFHPHLLGSKIQAVNIHVPSPHLVVSHKPISGRECPVCQKMPYKSVDPHDLSN</sequence>
<dbReference type="EMBL" id="CM037617">
    <property type="protein sequence ID" value="KAH8005910.1"/>
    <property type="molecule type" value="Genomic_DNA"/>
</dbReference>